<protein>
    <recommendedName>
        <fullName evidence="5">RlpA-like protein double-psi beta-barrel domain-containing protein</fullName>
    </recommendedName>
</protein>
<reference evidence="3" key="1">
    <citation type="submission" date="2020-10" db="EMBL/GenBank/DDBJ databases">
        <title>High-Quality Genome Resource of Clonostachys rosea strain S41 by Oxford Nanopore Long-Read Sequencing.</title>
        <authorList>
            <person name="Wang H."/>
        </authorList>
    </citation>
    <scope>NUCLEOTIDE SEQUENCE</scope>
    <source>
        <strain evidence="3">S41</strain>
    </source>
</reference>
<feature type="chain" id="PRO_5034106859" description="RlpA-like protein double-psi beta-barrel domain-containing protein" evidence="2">
    <location>
        <begin position="19"/>
        <end position="149"/>
    </location>
</feature>
<dbReference type="InterPro" id="IPR051477">
    <property type="entry name" value="Expansin_CellWall"/>
</dbReference>
<gene>
    <name evidence="3" type="ORF">IM811_011398</name>
</gene>
<keyword evidence="1 2" id="KW-0732">Signal</keyword>
<evidence type="ECO:0000256" key="1">
    <source>
        <dbReference type="ARBA" id="ARBA00022729"/>
    </source>
</evidence>
<dbReference type="PANTHER" id="PTHR31836:SF28">
    <property type="entry name" value="SRCR DOMAIN-CONTAINING PROTEIN-RELATED"/>
    <property type="match status" value="1"/>
</dbReference>
<evidence type="ECO:0000313" key="4">
    <source>
        <dbReference type="Proteomes" id="UP000616885"/>
    </source>
</evidence>
<dbReference type="SUPFAM" id="SSF50685">
    <property type="entry name" value="Barwin-like endoglucanases"/>
    <property type="match status" value="1"/>
</dbReference>
<organism evidence="3 4">
    <name type="scientific">Bionectria ochroleuca</name>
    <name type="common">Gliocladium roseum</name>
    <dbReference type="NCBI Taxonomy" id="29856"/>
    <lineage>
        <taxon>Eukaryota</taxon>
        <taxon>Fungi</taxon>
        <taxon>Dikarya</taxon>
        <taxon>Ascomycota</taxon>
        <taxon>Pezizomycotina</taxon>
        <taxon>Sordariomycetes</taxon>
        <taxon>Hypocreomycetidae</taxon>
        <taxon>Hypocreales</taxon>
        <taxon>Bionectriaceae</taxon>
        <taxon>Clonostachys</taxon>
    </lineage>
</organism>
<name>A0A8H7TT83_BIOOC</name>
<dbReference type="InterPro" id="IPR036908">
    <property type="entry name" value="RlpA-like_sf"/>
</dbReference>
<dbReference type="PROSITE" id="PS51257">
    <property type="entry name" value="PROKAR_LIPOPROTEIN"/>
    <property type="match status" value="1"/>
</dbReference>
<sequence length="149" mass="15812">MLKLKLLICTVLYLSVTAFSGQMTYFYQGLGACGIVHSDSDAVVALSALDFGNDINPNKAAVCGKWIKISHANGNSVRAPIWDKCPECLSGSIDVSPSVFEQIIGLSVGRTDVTWEFEDISSKSTDSVALNSIVDMATSTVTVTVTVTA</sequence>
<evidence type="ECO:0008006" key="5">
    <source>
        <dbReference type="Google" id="ProtNLM"/>
    </source>
</evidence>
<comment type="caution">
    <text evidence="3">The sequence shown here is derived from an EMBL/GenBank/DDBJ whole genome shotgun (WGS) entry which is preliminary data.</text>
</comment>
<dbReference type="CDD" id="cd22191">
    <property type="entry name" value="DPBB_RlpA_EXP_N-like"/>
    <property type="match status" value="1"/>
</dbReference>
<dbReference type="Gene3D" id="2.40.40.10">
    <property type="entry name" value="RlpA-like domain"/>
    <property type="match status" value="1"/>
</dbReference>
<dbReference type="PANTHER" id="PTHR31836">
    <property type="match status" value="1"/>
</dbReference>
<feature type="signal peptide" evidence="2">
    <location>
        <begin position="1"/>
        <end position="18"/>
    </location>
</feature>
<dbReference type="EMBL" id="JADCTT010000003">
    <property type="protein sequence ID" value="KAF9755957.1"/>
    <property type="molecule type" value="Genomic_DNA"/>
</dbReference>
<evidence type="ECO:0000256" key="2">
    <source>
        <dbReference type="SAM" id="SignalP"/>
    </source>
</evidence>
<dbReference type="AlphaFoldDB" id="A0A8H7TT83"/>
<dbReference type="Proteomes" id="UP000616885">
    <property type="component" value="Unassembled WGS sequence"/>
</dbReference>
<evidence type="ECO:0000313" key="3">
    <source>
        <dbReference type="EMBL" id="KAF9755957.1"/>
    </source>
</evidence>
<proteinExistence type="predicted"/>
<accession>A0A8H7TT83</accession>